<reference evidence="5" key="1">
    <citation type="submission" date="2016-04" db="EMBL/GenBank/DDBJ databases">
        <authorList>
            <person name="Evans L.H."/>
            <person name="Alamgir A."/>
            <person name="Owens N."/>
            <person name="Weber N.D."/>
            <person name="Virtaneva K."/>
            <person name="Barbian K."/>
            <person name="Babar A."/>
            <person name="Rosenke K."/>
        </authorList>
    </citation>
    <scope>NUCLEOTIDE SEQUENCE [LARGE SCALE GENOMIC DNA]</scope>
    <source>
        <strain evidence="5">CBS 101.48</strain>
    </source>
</reference>
<dbReference type="SUPFAM" id="SSF57701">
    <property type="entry name" value="Zn2/Cys6 DNA-binding domain"/>
    <property type="match status" value="1"/>
</dbReference>
<feature type="compositionally biased region" description="Pro residues" evidence="3">
    <location>
        <begin position="335"/>
        <end position="346"/>
    </location>
</feature>
<dbReference type="PROSITE" id="PS00463">
    <property type="entry name" value="ZN2_CY6_FUNGAL_1"/>
    <property type="match status" value="1"/>
</dbReference>
<dbReference type="Pfam" id="PF04082">
    <property type="entry name" value="Fungal_trans"/>
    <property type="match status" value="1"/>
</dbReference>
<dbReference type="InParanoid" id="A0A163KPI3"/>
<dbReference type="GO" id="GO:0006351">
    <property type="term" value="P:DNA-templated transcription"/>
    <property type="evidence" value="ECO:0007669"/>
    <property type="project" value="InterPro"/>
</dbReference>
<sequence>MMENDYDLPALHCYSMNPTPSDTVTTTPLKQQQQQQQQQQVNASNNNTTTTTPLKRTRAKRSCDFCRQRKSRCDADTSTPCTNCKAWGYTCEFQTVRKKRGPPSVYVDNLEKRCKKMEHLLMQLTNTTIKDLERNDFCATTAHRRTISDPSVVSDSTSDDDDDNDHDNDDDNDTYTSSTKPLDARQHRQEENVFAGGAASHDPSSSSILNRLEHLDIQDYDSLKYTGQSAGLELLDQEDVFKSKPYIAWPGRQDMVLQKMADDQLLVVRTEKSPTSGKLDTRLDVGISITSAIATPTTPPITQASSSSSPPPPPFTASPTCFSPWSSSTADPNAIPLPSPASPPPTLSRSTNTTTTASSGGSTLVNTVSTSQPSKALVDRMVKIYFDHLHPLFPVINKIQFLHLYKSNSPSLSRVVLDSILALSFRFAAQHAFFHSTTMAEHHASFYFRKVMKRLQQDSAARSRLCHVQAGLLATLYLDMNNNTNDDHDDDVASMQWHTLGRAIRTAQDLGLHRSCAHWHLLPASEIETRHRVFYACYILDRWIGARAGKPLTILDRDFDTALPSMYEVTDTPTTTTKQQQQQPVYRAFVLWIKLSEILGRVLKACYAPNAKKANSNANLDDPMILTVFDRRLKHWQATLEEPVDGTFLSLAQNVSLQIYYNTVILLLRRPFISTSKYVAMEHLVMESRKVSLEVACNIFQLVQQCKSQYPLNKLITDEEEDDDEGLDDLLPSSFGATHLLPTCHVYGMFLSSLVHVAVVLHDRTSLPNQRALADSIALLHAHHHLYASRRALEIIHMLVAIYEIEGVPDKDGLTRIKLEKPALPETPMTAAAAGDQRHPFLTNYTSSTNTKDTVVDPFYISPSPSHHTAIDAETKETDMVFQPSFSHYPSSSITSTTATTSSTTMVSSYIENEMPKSQWFQRFVNTSVVGGIPVDIHQDIHTDLSLQRHHHHHHPSYPSPTTTPIATTTANMISSTVNVTPLDTANRHTHPHHHHHHHHHHSHDSSLFYAPFIPSTTTTSSTQYPQPLLPSSTDLISEHARSQYAPPLVLPLPSSTPPQQQQQQQHYPPLQDGTPLNWHDWHFYMNPSK</sequence>
<accession>A0A163KPI3</accession>
<dbReference type="Pfam" id="PF00172">
    <property type="entry name" value="Zn_clus"/>
    <property type="match status" value="1"/>
</dbReference>
<evidence type="ECO:0000259" key="4">
    <source>
        <dbReference type="PROSITE" id="PS50048"/>
    </source>
</evidence>
<dbReference type="GO" id="GO:0008270">
    <property type="term" value="F:zinc ion binding"/>
    <property type="evidence" value="ECO:0007669"/>
    <property type="project" value="InterPro"/>
</dbReference>
<dbReference type="GO" id="GO:0000981">
    <property type="term" value="F:DNA-binding transcription factor activity, RNA polymerase II-specific"/>
    <property type="evidence" value="ECO:0007669"/>
    <property type="project" value="InterPro"/>
</dbReference>
<proteinExistence type="predicted"/>
<dbReference type="Gene3D" id="4.10.240.10">
    <property type="entry name" value="Zn(2)-C6 fungal-type DNA-binding domain"/>
    <property type="match status" value="1"/>
</dbReference>
<feature type="region of interest" description="Disordered" evidence="3">
    <location>
        <begin position="1048"/>
        <end position="1073"/>
    </location>
</feature>
<dbReference type="CDD" id="cd12148">
    <property type="entry name" value="fungal_TF_MHR"/>
    <property type="match status" value="1"/>
</dbReference>
<feature type="compositionally biased region" description="Low complexity" evidence="3">
    <location>
        <begin position="294"/>
        <end position="308"/>
    </location>
</feature>
<feature type="compositionally biased region" description="Acidic residues" evidence="3">
    <location>
        <begin position="157"/>
        <end position="173"/>
    </location>
</feature>
<dbReference type="InterPro" id="IPR001138">
    <property type="entry name" value="Zn2Cys6_DnaBD"/>
</dbReference>
<feature type="domain" description="Zn(2)-C6 fungal-type" evidence="4">
    <location>
        <begin position="62"/>
        <end position="93"/>
    </location>
</feature>
<keyword evidence="2" id="KW-0539">Nucleus</keyword>
<feature type="region of interest" description="Disordered" evidence="3">
    <location>
        <begin position="294"/>
        <end position="370"/>
    </location>
</feature>
<name>A0A163KPI3_ABSGL</name>
<dbReference type="GO" id="GO:0003677">
    <property type="term" value="F:DNA binding"/>
    <property type="evidence" value="ECO:0007669"/>
    <property type="project" value="InterPro"/>
</dbReference>
<dbReference type="PANTHER" id="PTHR46910:SF1">
    <property type="entry name" value="MISCELLANEOUS ZN(II)2CYS6 TRANSCRIPTION FACTOR (EUROFUNG)-RELATED"/>
    <property type="match status" value="1"/>
</dbReference>
<dbReference type="InterPro" id="IPR007219">
    <property type="entry name" value="XnlR_reg_dom"/>
</dbReference>
<evidence type="ECO:0000256" key="3">
    <source>
        <dbReference type="SAM" id="MobiDB-lite"/>
    </source>
</evidence>
<dbReference type="CDD" id="cd00067">
    <property type="entry name" value="GAL4"/>
    <property type="match status" value="1"/>
</dbReference>
<dbReference type="EMBL" id="LT555210">
    <property type="protein sequence ID" value="SAM09803.1"/>
    <property type="molecule type" value="Genomic_DNA"/>
</dbReference>
<feature type="region of interest" description="Disordered" evidence="3">
    <location>
        <begin position="983"/>
        <end position="1006"/>
    </location>
</feature>
<organism evidence="5">
    <name type="scientific">Absidia glauca</name>
    <name type="common">Pin mould</name>
    <dbReference type="NCBI Taxonomy" id="4829"/>
    <lineage>
        <taxon>Eukaryota</taxon>
        <taxon>Fungi</taxon>
        <taxon>Fungi incertae sedis</taxon>
        <taxon>Mucoromycota</taxon>
        <taxon>Mucoromycotina</taxon>
        <taxon>Mucoromycetes</taxon>
        <taxon>Mucorales</taxon>
        <taxon>Cunninghamellaceae</taxon>
        <taxon>Absidia</taxon>
    </lineage>
</organism>
<feature type="compositionally biased region" description="Low complexity" evidence="3">
    <location>
        <begin position="1058"/>
        <end position="1072"/>
    </location>
</feature>
<dbReference type="AlphaFoldDB" id="A0A163KPI3"/>
<dbReference type="PROSITE" id="PS50048">
    <property type="entry name" value="ZN2_CY6_FUNGAL_2"/>
    <property type="match status" value="1"/>
</dbReference>
<dbReference type="SMART" id="SM00906">
    <property type="entry name" value="Fungal_trans"/>
    <property type="match status" value="1"/>
</dbReference>
<keyword evidence="1" id="KW-0479">Metal-binding</keyword>
<dbReference type="STRING" id="4829.A0A163KPI3"/>
<evidence type="ECO:0000256" key="2">
    <source>
        <dbReference type="ARBA" id="ARBA00023242"/>
    </source>
</evidence>
<dbReference type="InterPro" id="IPR050987">
    <property type="entry name" value="AtrR-like"/>
</dbReference>
<feature type="compositionally biased region" description="Low complexity" evidence="3">
    <location>
        <begin position="23"/>
        <end position="54"/>
    </location>
</feature>
<feature type="region of interest" description="Disordered" evidence="3">
    <location>
        <begin position="17"/>
        <end position="55"/>
    </location>
</feature>
<evidence type="ECO:0000313" key="5">
    <source>
        <dbReference type="EMBL" id="SAM09803.1"/>
    </source>
</evidence>
<dbReference type="SMART" id="SM00066">
    <property type="entry name" value="GAL4"/>
    <property type="match status" value="1"/>
</dbReference>
<keyword evidence="6" id="KW-1185">Reference proteome</keyword>
<feature type="compositionally biased region" description="Basic residues" evidence="3">
    <location>
        <begin position="988"/>
        <end position="1003"/>
    </location>
</feature>
<gene>
    <name evidence="5" type="primary">ABSGL_15512.1 scaffold 17607</name>
</gene>
<protein>
    <recommendedName>
        <fullName evidence="4">Zn(2)-C6 fungal-type domain-containing protein</fullName>
    </recommendedName>
</protein>
<dbReference type="PANTHER" id="PTHR46910">
    <property type="entry name" value="TRANSCRIPTION FACTOR PDR1"/>
    <property type="match status" value="1"/>
</dbReference>
<dbReference type="OrthoDB" id="2110361at2759"/>
<evidence type="ECO:0000256" key="1">
    <source>
        <dbReference type="ARBA" id="ARBA00022723"/>
    </source>
</evidence>
<feature type="compositionally biased region" description="Low complexity" evidence="3">
    <location>
        <begin position="347"/>
        <end position="363"/>
    </location>
</feature>
<feature type="region of interest" description="Disordered" evidence="3">
    <location>
        <begin position="148"/>
        <end position="187"/>
    </location>
</feature>
<dbReference type="InterPro" id="IPR036864">
    <property type="entry name" value="Zn2-C6_fun-type_DNA-bd_sf"/>
</dbReference>
<evidence type="ECO:0000313" key="6">
    <source>
        <dbReference type="Proteomes" id="UP000078561"/>
    </source>
</evidence>
<dbReference type="Proteomes" id="UP000078561">
    <property type="component" value="Unassembled WGS sequence"/>
</dbReference>